<dbReference type="Proteomes" id="UP000241193">
    <property type="component" value="Unassembled WGS sequence"/>
</dbReference>
<dbReference type="InterPro" id="IPR047057">
    <property type="entry name" value="MerR_fam"/>
</dbReference>
<keyword evidence="4" id="KW-1185">Reference proteome</keyword>
<dbReference type="RefSeq" id="WP_107494370.1">
    <property type="nucleotide sequence ID" value="NZ_PZKC01000012.1"/>
</dbReference>
<proteinExistence type="predicted"/>
<name>A0A2T4ICX1_9RHOO</name>
<comment type="caution">
    <text evidence="3">The sequence shown here is derived from an EMBL/GenBank/DDBJ whole genome shotgun (WGS) entry which is preliminary data.</text>
</comment>
<dbReference type="CDD" id="cd04776">
    <property type="entry name" value="HTH_GnyR"/>
    <property type="match status" value="1"/>
</dbReference>
<dbReference type="SMART" id="SM00422">
    <property type="entry name" value="HTH_MERR"/>
    <property type="match status" value="1"/>
</dbReference>
<sequence>MASEQTFTITELAREFDVTPRAIRFYEDQGLLTPARCGRSRVYGKADRTRLRLTLRGKRLGLSLAEIKELIDMYDGVRNSVPQLQRFQRVLSERRGALEQQREDIEAVLAEIDMLERQCVALLGDNAAGAEQARAELDQRMRSAG</sequence>
<evidence type="ECO:0000256" key="1">
    <source>
        <dbReference type="ARBA" id="ARBA00023125"/>
    </source>
</evidence>
<evidence type="ECO:0000259" key="2">
    <source>
        <dbReference type="PROSITE" id="PS50937"/>
    </source>
</evidence>
<accession>A0A2T4ICX1</accession>
<protein>
    <submittedName>
        <fullName evidence="3">MerR family transcriptional regulator</fullName>
    </submittedName>
</protein>
<keyword evidence="1" id="KW-0238">DNA-binding</keyword>
<organism evidence="3 4">
    <name type="scientific">Pseudothauera lacus</name>
    <dbReference type="NCBI Taxonomy" id="2136175"/>
    <lineage>
        <taxon>Bacteria</taxon>
        <taxon>Pseudomonadati</taxon>
        <taxon>Pseudomonadota</taxon>
        <taxon>Betaproteobacteria</taxon>
        <taxon>Rhodocyclales</taxon>
        <taxon>Zoogloeaceae</taxon>
        <taxon>Pseudothauera</taxon>
    </lineage>
</organism>
<gene>
    <name evidence="3" type="ORF">C8261_14150</name>
</gene>
<dbReference type="InterPro" id="IPR000551">
    <property type="entry name" value="MerR-type_HTH_dom"/>
</dbReference>
<reference evidence="3 4" key="1">
    <citation type="submission" date="2018-03" db="EMBL/GenBank/DDBJ databases">
        <authorList>
            <person name="Keele B.F."/>
        </authorList>
    </citation>
    <scope>NUCLEOTIDE SEQUENCE [LARGE SCALE GENOMIC DNA]</scope>
    <source>
        <strain evidence="3 4">D20</strain>
    </source>
</reference>
<dbReference type="Gene3D" id="1.10.1660.10">
    <property type="match status" value="1"/>
</dbReference>
<dbReference type="Pfam" id="PF13411">
    <property type="entry name" value="MerR_1"/>
    <property type="match status" value="1"/>
</dbReference>
<dbReference type="EMBL" id="PZKC01000012">
    <property type="protein sequence ID" value="PTD95588.1"/>
    <property type="molecule type" value="Genomic_DNA"/>
</dbReference>
<dbReference type="OrthoDB" id="9803659at2"/>
<evidence type="ECO:0000313" key="3">
    <source>
        <dbReference type="EMBL" id="PTD95588.1"/>
    </source>
</evidence>
<dbReference type="GO" id="GO:0003677">
    <property type="term" value="F:DNA binding"/>
    <property type="evidence" value="ECO:0007669"/>
    <property type="project" value="UniProtKB-KW"/>
</dbReference>
<dbReference type="SUPFAM" id="SSF46955">
    <property type="entry name" value="Putative DNA-binding domain"/>
    <property type="match status" value="1"/>
</dbReference>
<reference evidence="3 4" key="2">
    <citation type="submission" date="2018-04" db="EMBL/GenBank/DDBJ databases">
        <title>Thauera lacus sp. nov., isolated from an saline lake in Inner Mongolia, China.</title>
        <authorList>
            <person name="Liang Q.-Y."/>
        </authorList>
    </citation>
    <scope>NUCLEOTIDE SEQUENCE [LARGE SCALE GENOMIC DNA]</scope>
    <source>
        <strain evidence="3 4">D20</strain>
    </source>
</reference>
<dbReference type="PROSITE" id="PS50937">
    <property type="entry name" value="HTH_MERR_2"/>
    <property type="match status" value="1"/>
</dbReference>
<evidence type="ECO:0000313" key="4">
    <source>
        <dbReference type="Proteomes" id="UP000241193"/>
    </source>
</evidence>
<feature type="domain" description="HTH merR-type" evidence="2">
    <location>
        <begin position="6"/>
        <end position="73"/>
    </location>
</feature>
<dbReference type="GO" id="GO:0003700">
    <property type="term" value="F:DNA-binding transcription factor activity"/>
    <property type="evidence" value="ECO:0007669"/>
    <property type="project" value="InterPro"/>
</dbReference>
<dbReference type="PANTHER" id="PTHR30204:SF58">
    <property type="entry name" value="HTH-TYPE TRANSCRIPTIONAL REGULATOR YFMP"/>
    <property type="match status" value="1"/>
</dbReference>
<dbReference type="PANTHER" id="PTHR30204">
    <property type="entry name" value="REDOX-CYCLING DRUG-SENSING TRANSCRIPTIONAL ACTIVATOR SOXR"/>
    <property type="match status" value="1"/>
</dbReference>
<dbReference type="AlphaFoldDB" id="A0A2T4ICX1"/>
<dbReference type="InterPro" id="IPR009061">
    <property type="entry name" value="DNA-bd_dom_put_sf"/>
</dbReference>